<evidence type="ECO:0000313" key="1">
    <source>
        <dbReference type="EMBL" id="EFW17781.1"/>
    </source>
</evidence>
<proteinExistence type="predicted"/>
<evidence type="ECO:0000313" key="2">
    <source>
        <dbReference type="Proteomes" id="UP000002497"/>
    </source>
</evidence>
<name>E9D6A9_COCPS</name>
<dbReference type="VEuPathDB" id="FungiDB:CPSG_05418"/>
<dbReference type="HOGENOM" id="CLU_1916903_0_0_1"/>
<organism evidence="2">
    <name type="scientific">Coccidioides posadasii (strain RMSCC 757 / Silveira)</name>
    <name type="common">Valley fever fungus</name>
    <dbReference type="NCBI Taxonomy" id="443226"/>
    <lineage>
        <taxon>Eukaryota</taxon>
        <taxon>Fungi</taxon>
        <taxon>Dikarya</taxon>
        <taxon>Ascomycota</taxon>
        <taxon>Pezizomycotina</taxon>
        <taxon>Eurotiomycetes</taxon>
        <taxon>Eurotiomycetidae</taxon>
        <taxon>Onygenales</taxon>
        <taxon>Onygenaceae</taxon>
        <taxon>Coccidioides</taxon>
    </lineage>
</organism>
<reference evidence="2" key="1">
    <citation type="journal article" date="2010" name="Genome Res.">
        <title>Population genomic sequencing of Coccidioides fungi reveals recent hybridization and transposon control.</title>
        <authorList>
            <person name="Neafsey D.E."/>
            <person name="Barker B.M."/>
            <person name="Sharpton T.J."/>
            <person name="Stajich J.E."/>
            <person name="Park D.J."/>
            <person name="Whiston E."/>
            <person name="Hung C.-Y."/>
            <person name="McMahan C."/>
            <person name="White J."/>
            <person name="Sykes S."/>
            <person name="Heiman D."/>
            <person name="Young S."/>
            <person name="Zeng Q."/>
            <person name="Abouelleil A."/>
            <person name="Aftuck L."/>
            <person name="Bessette D."/>
            <person name="Brown A."/>
            <person name="FitzGerald M."/>
            <person name="Lui A."/>
            <person name="Macdonald J.P."/>
            <person name="Priest M."/>
            <person name="Orbach M.J."/>
            <person name="Galgiani J.N."/>
            <person name="Kirkland T.N."/>
            <person name="Cole G.T."/>
            <person name="Birren B.W."/>
            <person name="Henn M.R."/>
            <person name="Taylor J.W."/>
            <person name="Rounsley S.D."/>
        </authorList>
    </citation>
    <scope>NUCLEOTIDE SEQUENCE [LARGE SCALE GENOMIC DNA]</scope>
    <source>
        <strain evidence="2">RMSCC 757 / Silveira</strain>
    </source>
</reference>
<dbReference type="AlphaFoldDB" id="E9D6A9"/>
<protein>
    <submittedName>
        <fullName evidence="1">Predicted protein</fullName>
    </submittedName>
</protein>
<dbReference type="EMBL" id="GL636493">
    <property type="protein sequence ID" value="EFW17781.1"/>
    <property type="molecule type" value="Genomic_DNA"/>
</dbReference>
<dbReference type="Proteomes" id="UP000002497">
    <property type="component" value="Unassembled WGS sequence"/>
</dbReference>
<keyword evidence="2" id="KW-1185">Reference proteome</keyword>
<sequence length="132" mass="14933">MPQPASPPARLAALRCAASTVAIRLAFLAIQPHPCARQPPPPLLPKASNPTFNHGRRELRRSLRSLRKFWRWGTVVKVWRTAAGIPQALVIFKPLAVKKAWRLVRHQLESKIPLKNCLCEDYKIATGFQQEI</sequence>
<gene>
    <name evidence="1" type="ORF">CPSG_05418</name>
</gene>
<accession>E9D6A9</accession>
<reference evidence="2" key="2">
    <citation type="submission" date="2010-03" db="EMBL/GenBank/DDBJ databases">
        <title>The genome sequence of Coccidioides posadasii strain Silveira.</title>
        <authorList>
            <consortium name="The Broad Institute Genome Sequencing Center for Infectious Disease"/>
            <person name="Neafsey D."/>
            <person name="Orbach M."/>
            <person name="Henn M.R."/>
            <person name="Cole G.T."/>
            <person name="Galgiani J."/>
            <person name="Gardner M.J."/>
            <person name="Kirkland T.N."/>
            <person name="Taylor J.W."/>
            <person name="Young S.K."/>
            <person name="Zeng Q."/>
            <person name="Koehrsen M."/>
            <person name="Alvarado L."/>
            <person name="Berlin A."/>
            <person name="Borenstein D."/>
            <person name="Chapman S.B."/>
            <person name="Chen Z."/>
            <person name="Engels R."/>
            <person name="Freedman E."/>
            <person name="Gellesch M."/>
            <person name="Goldberg J."/>
            <person name="Griggs A."/>
            <person name="Gujja S."/>
            <person name="Heilman E."/>
            <person name="Heiman D."/>
            <person name="Howarth C."/>
            <person name="Jen D."/>
            <person name="Larson L."/>
            <person name="Mehta T."/>
            <person name="Neiman D."/>
            <person name="Park D."/>
            <person name="Pearson M."/>
            <person name="Richards J."/>
            <person name="Roberts A."/>
            <person name="Saif S."/>
            <person name="Shea T."/>
            <person name="Shenoy N."/>
            <person name="Sisk P."/>
            <person name="Stolte C."/>
            <person name="Sykes S."/>
            <person name="Walk T."/>
            <person name="White J."/>
            <person name="Yandava C."/>
            <person name="Haas B."/>
            <person name="Nusbaum C."/>
            <person name="Birren B."/>
        </authorList>
    </citation>
    <scope>NUCLEOTIDE SEQUENCE [LARGE SCALE GENOMIC DNA]</scope>
    <source>
        <strain evidence="2">RMSCC 757 / Silveira</strain>
    </source>
</reference>